<dbReference type="AlphaFoldDB" id="A0A4Q1CI37"/>
<dbReference type="Proteomes" id="UP000290204">
    <property type="component" value="Unassembled WGS sequence"/>
</dbReference>
<reference evidence="2 3" key="1">
    <citation type="submission" date="2019-01" db="EMBL/GenBank/DDBJ databases">
        <title>Lacibacter sp. strain TTM-7.</title>
        <authorList>
            <person name="Chen W.-M."/>
        </authorList>
    </citation>
    <scope>NUCLEOTIDE SEQUENCE [LARGE SCALE GENOMIC DNA]</scope>
    <source>
        <strain evidence="2 3">TTM-7</strain>
    </source>
</reference>
<evidence type="ECO:0000313" key="3">
    <source>
        <dbReference type="Proteomes" id="UP000290204"/>
    </source>
</evidence>
<sequence>MSLYNSDYFIRLSENKSVTLRDKIFSERTQKHTGFDIFLSHSNLDRKLVEGIYIELTSKGFSVYVDWIIDPHLDRNNVTKETAELIRSRMKSSRKLLLAMSTNVSLSKWIPWELGFVDGKTNRCALFPVSPGSSTQAVFHRSGYLLLYPYLKKARIFNSEDLYLTDAAHSFVLADSWIRRDANLIYNNTNIDVL</sequence>
<feature type="domain" description="TIR" evidence="1">
    <location>
        <begin position="37"/>
        <end position="130"/>
    </location>
</feature>
<evidence type="ECO:0000259" key="1">
    <source>
        <dbReference type="Pfam" id="PF13676"/>
    </source>
</evidence>
<dbReference type="InterPro" id="IPR000157">
    <property type="entry name" value="TIR_dom"/>
</dbReference>
<dbReference type="Gene3D" id="3.40.50.10140">
    <property type="entry name" value="Toll/interleukin-1 receptor homology (TIR) domain"/>
    <property type="match status" value="1"/>
</dbReference>
<proteinExistence type="predicted"/>
<dbReference type="RefSeq" id="WP_129131407.1">
    <property type="nucleotide sequence ID" value="NZ_SDHW01000003.1"/>
</dbReference>
<evidence type="ECO:0000313" key="2">
    <source>
        <dbReference type="EMBL" id="RXK60033.1"/>
    </source>
</evidence>
<dbReference type="OrthoDB" id="9810385at2"/>
<dbReference type="Pfam" id="PF13676">
    <property type="entry name" value="TIR_2"/>
    <property type="match status" value="1"/>
</dbReference>
<organism evidence="2 3">
    <name type="scientific">Lacibacter luteus</name>
    <dbReference type="NCBI Taxonomy" id="2508719"/>
    <lineage>
        <taxon>Bacteria</taxon>
        <taxon>Pseudomonadati</taxon>
        <taxon>Bacteroidota</taxon>
        <taxon>Chitinophagia</taxon>
        <taxon>Chitinophagales</taxon>
        <taxon>Chitinophagaceae</taxon>
        <taxon>Lacibacter</taxon>
    </lineage>
</organism>
<dbReference type="SUPFAM" id="SSF52200">
    <property type="entry name" value="Toll/Interleukin receptor TIR domain"/>
    <property type="match status" value="1"/>
</dbReference>
<dbReference type="GO" id="GO:0007165">
    <property type="term" value="P:signal transduction"/>
    <property type="evidence" value="ECO:0007669"/>
    <property type="project" value="InterPro"/>
</dbReference>
<keyword evidence="3" id="KW-1185">Reference proteome</keyword>
<name>A0A4Q1CI37_9BACT</name>
<dbReference type="EMBL" id="SDHW01000003">
    <property type="protein sequence ID" value="RXK60033.1"/>
    <property type="molecule type" value="Genomic_DNA"/>
</dbReference>
<gene>
    <name evidence="2" type="ORF">ESA94_13380</name>
</gene>
<protein>
    <submittedName>
        <fullName evidence="2">TIR domain-containing protein</fullName>
    </submittedName>
</protein>
<accession>A0A4Q1CI37</accession>
<dbReference type="InterPro" id="IPR035897">
    <property type="entry name" value="Toll_tir_struct_dom_sf"/>
</dbReference>
<comment type="caution">
    <text evidence="2">The sequence shown here is derived from an EMBL/GenBank/DDBJ whole genome shotgun (WGS) entry which is preliminary data.</text>
</comment>